<gene>
    <name evidence="1" type="ORF">GA0061098_102947</name>
</gene>
<dbReference type="Proteomes" id="UP000199184">
    <property type="component" value="Unassembled WGS sequence"/>
</dbReference>
<keyword evidence="2" id="KW-1185">Reference proteome</keyword>
<evidence type="ECO:0000313" key="1">
    <source>
        <dbReference type="EMBL" id="SCB54694.1"/>
    </source>
</evidence>
<protein>
    <submittedName>
        <fullName evidence="1">Uncharacterized protein</fullName>
    </submittedName>
</protein>
<reference evidence="2" key="1">
    <citation type="submission" date="2016-08" db="EMBL/GenBank/DDBJ databases">
        <authorList>
            <person name="Varghese N."/>
            <person name="Submissions Spin"/>
        </authorList>
    </citation>
    <scope>NUCLEOTIDE SEQUENCE [LARGE SCALE GENOMIC DNA]</scope>
    <source>
        <strain evidence="2">ERR11</strain>
    </source>
</reference>
<dbReference type="AlphaFoldDB" id="A0A1C3XRR1"/>
<sequence length="207" mass="22904">MISLYIGFRTQQAVFPRQHRSFLRVYVAMIGGLFPRRPSSAVHFTMALLSIRSHCRSKWLGFSAGGPARLCVPIETAAVGRAGTAFSLTVIFNGRVTISRRKSQAGVVGAAAPKNRELAILKIASAVHSWRSLKFGKHHHGWRRFKSGQSSRGDPLTHRTSNEKLHQAYRPWQCLYFLPEPQGQSSLRPTLPQLAGFLGSRNAASLA</sequence>
<evidence type="ECO:0000313" key="2">
    <source>
        <dbReference type="Proteomes" id="UP000199184"/>
    </source>
</evidence>
<name>A0A1C3XRR1_9BRAD</name>
<proteinExistence type="predicted"/>
<dbReference type="EMBL" id="FMAI01000029">
    <property type="protein sequence ID" value="SCB54694.1"/>
    <property type="molecule type" value="Genomic_DNA"/>
</dbReference>
<organism evidence="1 2">
    <name type="scientific">Bradyrhizobium shewense</name>
    <dbReference type="NCBI Taxonomy" id="1761772"/>
    <lineage>
        <taxon>Bacteria</taxon>
        <taxon>Pseudomonadati</taxon>
        <taxon>Pseudomonadota</taxon>
        <taxon>Alphaproteobacteria</taxon>
        <taxon>Hyphomicrobiales</taxon>
        <taxon>Nitrobacteraceae</taxon>
        <taxon>Bradyrhizobium</taxon>
    </lineage>
</organism>
<accession>A0A1C3XRR1</accession>